<dbReference type="SUPFAM" id="SSF46689">
    <property type="entry name" value="Homeodomain-like"/>
    <property type="match status" value="2"/>
</dbReference>
<evidence type="ECO:0000256" key="1">
    <source>
        <dbReference type="ARBA" id="ARBA00023015"/>
    </source>
</evidence>
<name>A0A1U9K1J8_9BURK</name>
<dbReference type="InterPro" id="IPR009057">
    <property type="entry name" value="Homeodomain-like_sf"/>
</dbReference>
<dbReference type="InterPro" id="IPR050204">
    <property type="entry name" value="AraC_XylS_family_regulators"/>
</dbReference>
<dbReference type="EMBL" id="CP019697">
    <property type="protein sequence ID" value="AQS51819.1"/>
    <property type="molecule type" value="Genomic_DNA"/>
</dbReference>
<accession>A0A1U9K1J8</accession>
<dbReference type="PROSITE" id="PS00041">
    <property type="entry name" value="HTH_ARAC_FAMILY_1"/>
    <property type="match status" value="1"/>
</dbReference>
<dbReference type="Pfam" id="PF14525">
    <property type="entry name" value="AraC_binding_2"/>
    <property type="match status" value="1"/>
</dbReference>
<dbReference type="OrthoDB" id="185346at2"/>
<sequence>MTSWLMHGLQNLYALPPVFESSDPHMTKTETTEFLKEHRLTWQTGTVNSALRCTTVGELSFLMLRYGAAVHVAPGALHDFYLFQVPIRGQSRIGVGNHQIHANYSTGTIISPELNVRLDWEEDCEQFLIKIPAERLVDACSALLDTTPEEKIEFHPEFDLSQAHGMAWKYQVNALLTYLSTCSQPPAQWLKSHESSLLQHLLLTQPNNFSHYFHAPNAISGSRRLRLARRYIHANLKADLSLSQIAAACDSSVRSMTQAFREQLNLSPQLYIRQARLQAVRHALLHASPTATVTEIATSWGFNHLGRFSAWYKERYEESPSETLNK</sequence>
<dbReference type="PANTHER" id="PTHR46796:SF12">
    <property type="entry name" value="HTH-TYPE DNA-BINDING TRANSCRIPTIONAL ACTIVATOR EUTR"/>
    <property type="match status" value="1"/>
</dbReference>
<keyword evidence="9" id="KW-1185">Reference proteome</keyword>
<keyword evidence="3" id="KW-0804">Transcription</keyword>
<dbReference type="AlphaFoldDB" id="A0A1U9K1J8"/>
<dbReference type="InterPro" id="IPR035418">
    <property type="entry name" value="AraC-bd_2"/>
</dbReference>
<dbReference type="Proteomes" id="UP000189369">
    <property type="component" value="Chromosome"/>
</dbReference>
<dbReference type="EMBL" id="DYTQ01000047">
    <property type="protein sequence ID" value="HJH23659.1"/>
    <property type="molecule type" value="Genomic_DNA"/>
</dbReference>
<evidence type="ECO:0000313" key="5">
    <source>
        <dbReference type="EMBL" id="AQS51819.1"/>
    </source>
</evidence>
<protein>
    <submittedName>
        <fullName evidence="6">AraC family transcriptional regulator</fullName>
    </submittedName>
    <submittedName>
        <fullName evidence="7">AraC-like DNA-binding protein</fullName>
    </submittedName>
</protein>
<evidence type="ECO:0000259" key="4">
    <source>
        <dbReference type="PROSITE" id="PS01124"/>
    </source>
</evidence>
<evidence type="ECO:0000313" key="9">
    <source>
        <dbReference type="Proteomes" id="UP000783934"/>
    </source>
</evidence>
<dbReference type="STRING" id="643674.PAEH1_10135"/>
<keyword evidence="1" id="KW-0805">Transcription regulation</keyword>
<evidence type="ECO:0000313" key="6">
    <source>
        <dbReference type="EMBL" id="HJH23659.1"/>
    </source>
</evidence>
<reference evidence="7 9" key="2">
    <citation type="submission" date="2020-03" db="EMBL/GenBank/DDBJ databases">
        <title>Genomic Encyclopedia of Type Strains, Phase IV (KMG-IV): sequencing the most valuable type-strain genomes for metagenomic binning, comparative biology and taxonomic classification.</title>
        <authorList>
            <person name="Goeker M."/>
        </authorList>
    </citation>
    <scope>NUCLEOTIDE SEQUENCE [LARGE SCALE GENOMIC DNA]</scope>
    <source>
        <strain evidence="7 9">DSM 26613</strain>
    </source>
</reference>
<reference evidence="6" key="3">
    <citation type="journal article" date="2021" name="PeerJ">
        <title>Extensive microbial diversity within the chicken gut microbiome revealed by metagenomics and culture.</title>
        <authorList>
            <person name="Gilroy R."/>
            <person name="Ravi A."/>
            <person name="Getino M."/>
            <person name="Pursley I."/>
            <person name="Horton D.L."/>
            <person name="Alikhan N.F."/>
            <person name="Baker D."/>
            <person name="Gharbi K."/>
            <person name="Hall N."/>
            <person name="Watson M."/>
            <person name="Adriaenssens E.M."/>
            <person name="Foster-Nyarko E."/>
            <person name="Jarju S."/>
            <person name="Secka A."/>
            <person name="Antonio M."/>
            <person name="Oren A."/>
            <person name="Chaudhuri R.R."/>
            <person name="La Ragione R."/>
            <person name="Hildebrand F."/>
            <person name="Pallen M.J."/>
        </authorList>
    </citation>
    <scope>NUCLEOTIDE SEQUENCE</scope>
    <source>
        <strain evidence="6">CHK175-13533</strain>
    </source>
</reference>
<dbReference type="KEGG" id="phn:PAEH1_10135"/>
<gene>
    <name evidence="7" type="ORF">GGR41_001210</name>
    <name evidence="6" type="ORF">K8U84_03800</name>
    <name evidence="5" type="ORF">PAEH1_10135</name>
</gene>
<dbReference type="PROSITE" id="PS01124">
    <property type="entry name" value="HTH_ARAC_FAMILY_2"/>
    <property type="match status" value="1"/>
</dbReference>
<evidence type="ECO:0000313" key="7">
    <source>
        <dbReference type="EMBL" id="NJB64981.1"/>
    </source>
</evidence>
<dbReference type="GO" id="GO:0043565">
    <property type="term" value="F:sequence-specific DNA binding"/>
    <property type="evidence" value="ECO:0007669"/>
    <property type="project" value="InterPro"/>
</dbReference>
<reference evidence="6" key="4">
    <citation type="submission" date="2021-09" db="EMBL/GenBank/DDBJ databases">
        <authorList>
            <person name="Gilroy R."/>
        </authorList>
    </citation>
    <scope>NUCLEOTIDE SEQUENCE</scope>
    <source>
        <strain evidence="6">CHK175-13533</strain>
    </source>
</reference>
<keyword evidence="2" id="KW-0238">DNA-binding</keyword>
<organism evidence="5 8">
    <name type="scientific">Paenalcaligenes hominis</name>
    <dbReference type="NCBI Taxonomy" id="643674"/>
    <lineage>
        <taxon>Bacteria</taxon>
        <taxon>Pseudomonadati</taxon>
        <taxon>Pseudomonadota</taxon>
        <taxon>Betaproteobacteria</taxon>
        <taxon>Burkholderiales</taxon>
        <taxon>Alcaligenaceae</taxon>
        <taxon>Paenalcaligenes</taxon>
    </lineage>
</organism>
<dbReference type="EMBL" id="JAATIZ010000002">
    <property type="protein sequence ID" value="NJB64981.1"/>
    <property type="molecule type" value="Genomic_DNA"/>
</dbReference>
<dbReference type="Gene3D" id="1.10.10.60">
    <property type="entry name" value="Homeodomain-like"/>
    <property type="match status" value="1"/>
</dbReference>
<dbReference type="Proteomes" id="UP000700248">
    <property type="component" value="Unassembled WGS sequence"/>
</dbReference>
<dbReference type="Proteomes" id="UP000783934">
    <property type="component" value="Unassembled WGS sequence"/>
</dbReference>
<evidence type="ECO:0000313" key="8">
    <source>
        <dbReference type="Proteomes" id="UP000189369"/>
    </source>
</evidence>
<reference evidence="5 8" key="1">
    <citation type="submission" date="2017-01" db="EMBL/GenBank/DDBJ databases">
        <title>Complete Genome Sequence of Paenalcaligenes hominis, Isolated from a paraplegic Patient with neurogenic bladder.</title>
        <authorList>
            <person name="Mukhopadhyay R."/>
            <person name="Joaquin J."/>
            <person name="Hogue R."/>
            <person name="Kilaru A."/>
            <person name="Jospin G."/>
            <person name="Mars K."/>
            <person name="Eisen J.A."/>
            <person name="Chaturvedi V."/>
        </authorList>
    </citation>
    <scope>NUCLEOTIDE SEQUENCE [LARGE SCALE GENOMIC DNA]</scope>
    <source>
        <strain evidence="5 8">15S00501</strain>
    </source>
</reference>
<evidence type="ECO:0000256" key="2">
    <source>
        <dbReference type="ARBA" id="ARBA00023125"/>
    </source>
</evidence>
<dbReference type="PANTHER" id="PTHR46796">
    <property type="entry name" value="HTH-TYPE TRANSCRIPTIONAL ACTIVATOR RHAS-RELATED"/>
    <property type="match status" value="1"/>
</dbReference>
<dbReference type="GO" id="GO:0003700">
    <property type="term" value="F:DNA-binding transcription factor activity"/>
    <property type="evidence" value="ECO:0007669"/>
    <property type="project" value="InterPro"/>
</dbReference>
<dbReference type="RefSeq" id="WP_077734404.1">
    <property type="nucleotide sequence ID" value="NZ_BMCQ01000001.1"/>
</dbReference>
<dbReference type="InterPro" id="IPR018062">
    <property type="entry name" value="HTH_AraC-typ_CS"/>
</dbReference>
<dbReference type="SMART" id="SM00342">
    <property type="entry name" value="HTH_ARAC"/>
    <property type="match status" value="1"/>
</dbReference>
<evidence type="ECO:0000256" key="3">
    <source>
        <dbReference type="ARBA" id="ARBA00023163"/>
    </source>
</evidence>
<dbReference type="InterPro" id="IPR018060">
    <property type="entry name" value="HTH_AraC"/>
</dbReference>
<proteinExistence type="predicted"/>
<dbReference type="Pfam" id="PF12833">
    <property type="entry name" value="HTH_18"/>
    <property type="match status" value="1"/>
</dbReference>
<feature type="domain" description="HTH araC/xylS-type" evidence="4">
    <location>
        <begin position="226"/>
        <end position="326"/>
    </location>
</feature>